<protein>
    <recommendedName>
        <fullName evidence="1">HTH marR-type domain-containing protein</fullName>
    </recommendedName>
</protein>
<sequence>MPHDENIDLLEAVQRETTELFSQANRLVEALAARVGLGPAHFRCLSVLCRQGPMPARRLAGQVGLTHQAVAEVVDDLEREGYAGRRREDGGHRVLVHLDRAAHRVCVEPGLRDLREAWYPLVRNRCDDLVLVAGLVAESRRLTDLVTTLRVRTDAFTM</sequence>
<dbReference type="RefSeq" id="WP_344953223.1">
    <property type="nucleotide sequence ID" value="NZ_BAAAZR010000063.1"/>
</dbReference>
<dbReference type="InterPro" id="IPR036390">
    <property type="entry name" value="WH_DNA-bd_sf"/>
</dbReference>
<keyword evidence="3" id="KW-1185">Reference proteome</keyword>
<evidence type="ECO:0000313" key="3">
    <source>
        <dbReference type="Proteomes" id="UP001500888"/>
    </source>
</evidence>
<dbReference type="Proteomes" id="UP001500888">
    <property type="component" value="Unassembled WGS sequence"/>
</dbReference>
<feature type="domain" description="HTH marR-type" evidence="1">
    <location>
        <begin position="36"/>
        <end position="93"/>
    </location>
</feature>
<dbReference type="PANTHER" id="PTHR33164:SF43">
    <property type="entry name" value="HTH-TYPE TRANSCRIPTIONAL REPRESSOR YETL"/>
    <property type="match status" value="1"/>
</dbReference>
<dbReference type="EMBL" id="BAAAZR010000063">
    <property type="protein sequence ID" value="GAA3845510.1"/>
    <property type="molecule type" value="Genomic_DNA"/>
</dbReference>
<comment type="caution">
    <text evidence="2">The sequence shown here is derived from an EMBL/GenBank/DDBJ whole genome shotgun (WGS) entry which is preliminary data.</text>
</comment>
<dbReference type="InterPro" id="IPR036388">
    <property type="entry name" value="WH-like_DNA-bd_sf"/>
</dbReference>
<evidence type="ECO:0000259" key="1">
    <source>
        <dbReference type="Pfam" id="PF12802"/>
    </source>
</evidence>
<organism evidence="2 3">
    <name type="scientific">Sphaerisporangium flaviroseum</name>
    <dbReference type="NCBI Taxonomy" id="509199"/>
    <lineage>
        <taxon>Bacteria</taxon>
        <taxon>Bacillati</taxon>
        <taxon>Actinomycetota</taxon>
        <taxon>Actinomycetes</taxon>
        <taxon>Streptosporangiales</taxon>
        <taxon>Streptosporangiaceae</taxon>
        <taxon>Sphaerisporangium</taxon>
    </lineage>
</organism>
<dbReference type="InterPro" id="IPR000835">
    <property type="entry name" value="HTH_MarR-typ"/>
</dbReference>
<dbReference type="PANTHER" id="PTHR33164">
    <property type="entry name" value="TRANSCRIPTIONAL REGULATOR, MARR FAMILY"/>
    <property type="match status" value="1"/>
</dbReference>
<accession>A0ABP7JJF0</accession>
<evidence type="ECO:0000313" key="2">
    <source>
        <dbReference type="EMBL" id="GAA3845510.1"/>
    </source>
</evidence>
<proteinExistence type="predicted"/>
<dbReference type="InterPro" id="IPR039422">
    <property type="entry name" value="MarR/SlyA-like"/>
</dbReference>
<dbReference type="Pfam" id="PF12802">
    <property type="entry name" value="MarR_2"/>
    <property type="match status" value="1"/>
</dbReference>
<gene>
    <name evidence="2" type="ORF">GCM10022226_80980</name>
</gene>
<dbReference type="Gene3D" id="1.10.10.10">
    <property type="entry name" value="Winged helix-like DNA-binding domain superfamily/Winged helix DNA-binding domain"/>
    <property type="match status" value="1"/>
</dbReference>
<reference evidence="3" key="1">
    <citation type="journal article" date="2019" name="Int. J. Syst. Evol. Microbiol.">
        <title>The Global Catalogue of Microorganisms (GCM) 10K type strain sequencing project: providing services to taxonomists for standard genome sequencing and annotation.</title>
        <authorList>
            <consortium name="The Broad Institute Genomics Platform"/>
            <consortium name="The Broad Institute Genome Sequencing Center for Infectious Disease"/>
            <person name="Wu L."/>
            <person name="Ma J."/>
        </authorList>
    </citation>
    <scope>NUCLEOTIDE SEQUENCE [LARGE SCALE GENOMIC DNA]</scope>
    <source>
        <strain evidence="3">JCM 16908</strain>
    </source>
</reference>
<name>A0ABP7JJF0_9ACTN</name>
<dbReference type="SUPFAM" id="SSF46785">
    <property type="entry name" value="Winged helix' DNA-binding domain"/>
    <property type="match status" value="1"/>
</dbReference>